<dbReference type="InterPro" id="IPR000408">
    <property type="entry name" value="Reg_chr_condens"/>
</dbReference>
<feature type="repeat" description="RCC1" evidence="2">
    <location>
        <begin position="183"/>
        <end position="237"/>
    </location>
</feature>
<keyword evidence="1" id="KW-0677">Repeat</keyword>
<feature type="repeat" description="RCC1" evidence="2">
    <location>
        <begin position="294"/>
        <end position="344"/>
    </location>
</feature>
<feature type="repeat" description="RCC1" evidence="2">
    <location>
        <begin position="15"/>
        <end position="57"/>
    </location>
</feature>
<protein>
    <submittedName>
        <fullName evidence="4">RCC1-like regulator of chromosome condensation protein</fullName>
    </submittedName>
</protein>
<gene>
    <name evidence="4" type="ORF">A3770_05p36760</name>
</gene>
<accession>A0A5B8MKK1</accession>
<reference evidence="4 5" key="1">
    <citation type="submission" date="2018-07" db="EMBL/GenBank/DDBJ databases">
        <title>The complete nuclear genome of the prasinophyte Chloropicon primus (CCMP1205).</title>
        <authorList>
            <person name="Pombert J.-F."/>
            <person name="Otis C."/>
            <person name="Turmel M."/>
            <person name="Lemieux C."/>
        </authorList>
    </citation>
    <scope>NUCLEOTIDE SEQUENCE [LARGE SCALE GENOMIC DNA]</scope>
    <source>
        <strain evidence="4 5">CCMP1205</strain>
    </source>
</reference>
<feature type="domain" description="RCC1-like" evidence="3">
    <location>
        <begin position="483"/>
        <end position="785"/>
    </location>
</feature>
<dbReference type="Gene3D" id="2.130.10.30">
    <property type="entry name" value="Regulator of chromosome condensation 1/beta-lactamase-inhibitor protein II"/>
    <property type="match status" value="4"/>
</dbReference>
<evidence type="ECO:0000259" key="3">
    <source>
        <dbReference type="Pfam" id="PF25390"/>
    </source>
</evidence>
<dbReference type="Proteomes" id="UP000316726">
    <property type="component" value="Chromosome 5"/>
</dbReference>
<evidence type="ECO:0000256" key="1">
    <source>
        <dbReference type="ARBA" id="ARBA00022737"/>
    </source>
</evidence>
<dbReference type="InterPro" id="IPR058923">
    <property type="entry name" value="RCC1-like_dom"/>
</dbReference>
<feature type="repeat" description="RCC1" evidence="2">
    <location>
        <begin position="72"/>
        <end position="123"/>
    </location>
</feature>
<feature type="repeat" description="RCC1" evidence="2">
    <location>
        <begin position="398"/>
        <end position="451"/>
    </location>
</feature>
<keyword evidence="5" id="KW-1185">Reference proteome</keyword>
<feature type="repeat" description="RCC1" evidence="2">
    <location>
        <begin position="511"/>
        <end position="561"/>
    </location>
</feature>
<feature type="domain" description="RCC1-like" evidence="3">
    <location>
        <begin position="63"/>
        <end position="309"/>
    </location>
</feature>
<name>A0A5B8MKK1_9CHLO</name>
<feature type="repeat" description="RCC1" evidence="2">
    <location>
        <begin position="562"/>
        <end position="613"/>
    </location>
</feature>
<dbReference type="PRINTS" id="PR00633">
    <property type="entry name" value="RCCNDNSATION"/>
</dbReference>
<evidence type="ECO:0000313" key="5">
    <source>
        <dbReference type="Proteomes" id="UP000316726"/>
    </source>
</evidence>
<dbReference type="STRING" id="1764295.A0A5B8MKK1"/>
<proteinExistence type="predicted"/>
<feature type="repeat" description="RCC1" evidence="2">
    <location>
        <begin position="614"/>
        <end position="665"/>
    </location>
</feature>
<dbReference type="Pfam" id="PF00415">
    <property type="entry name" value="RCC1"/>
    <property type="match status" value="3"/>
</dbReference>
<dbReference type="SUPFAM" id="SSF50985">
    <property type="entry name" value="RCC1/BLIP-II"/>
    <property type="match status" value="3"/>
</dbReference>
<sequence length="792" mass="83351">MAGRFAAAEEGGSKERLWSWGLNNAGQLGVVDLENRFEPTLVRVIQGKEVSGLAVGGSDRKESHVLALVFGTKLYAFGDNSQGQLGVGDNLDREGLAPLPSVFANDFVGISSGESHSIAVTREGEVFVWGSNEHGQLGLNLASGSRSTATVPERLKGEPFGPGSKVVGVACGSWHSFAWLESGELFAWGDNSYGQLGIGSSKKSVSGPVKVKLPLAGGETVRSISSGGTHNLLLTTGGKVYAWGKNDYSQLGLGKNAGSGSVHEPTLVKGLGRGVSVQKVVAGQTFGALLTTKGEVYAFGDNSALQLGSKLSSAVQKEPKVMPSDAKFKDLSCGKLHCLAATTEGLVFVWGTDSYGQLGLGASKRSLGVDKPERVGGLESIAKVFASATGSYAVSARGELYAWGKNNAGQLGIRSTKNPKSEPETVVEVSEGSRIKSMSAGGHAFQYEGHSAVIMSSGEVYTWGWNFFAQLGNGESESRQGIPHAIPWLARLNLTSIACGQFSTAAVTEEGELYMWGSNEAGQLGRGDFAVTTSDPIKIPIQGKVKAVSIGYGHVLAVTTEGKVFSWGKNFYGQLGVGDHRDKATPQPVTHLQEETVVDVSAGQYHSLALTAKGGVFAWGYNREYELGLNDNMDRVLPQGVTTLRNRKISQVSAGSYHNLALAEDGSILSWGLNNYEQLGRVADKYGKFPGSVSVTATPSKEHQGGRKVRATKVAAGGWHSLALGEDGHVYSWGRCHFGQVGSRCDADGSNTKGVQTFPARVVQLEGMRATGIAAGAAHSMAITAAAEEEER</sequence>
<feature type="repeat" description="RCC1" evidence="2">
    <location>
        <begin position="238"/>
        <end position="293"/>
    </location>
</feature>
<dbReference type="InterPro" id="IPR009091">
    <property type="entry name" value="RCC1/BLIP-II"/>
</dbReference>
<feature type="repeat" description="RCC1" evidence="2">
    <location>
        <begin position="345"/>
        <end position="397"/>
    </location>
</feature>
<evidence type="ECO:0000256" key="2">
    <source>
        <dbReference type="PROSITE-ProRule" id="PRU00235"/>
    </source>
</evidence>
<organism evidence="4 5">
    <name type="scientific">Chloropicon primus</name>
    <dbReference type="NCBI Taxonomy" id="1764295"/>
    <lineage>
        <taxon>Eukaryota</taxon>
        <taxon>Viridiplantae</taxon>
        <taxon>Chlorophyta</taxon>
        <taxon>Chloropicophyceae</taxon>
        <taxon>Chloropicales</taxon>
        <taxon>Chloropicaceae</taxon>
        <taxon>Chloropicon</taxon>
    </lineage>
</organism>
<evidence type="ECO:0000313" key="4">
    <source>
        <dbReference type="EMBL" id="QDZ21158.1"/>
    </source>
</evidence>
<dbReference type="AlphaFoldDB" id="A0A5B8MKK1"/>
<feature type="repeat" description="RCC1" evidence="2">
    <location>
        <begin position="666"/>
        <end position="727"/>
    </location>
</feature>
<dbReference type="EMBL" id="CP031038">
    <property type="protein sequence ID" value="QDZ21158.1"/>
    <property type="molecule type" value="Genomic_DNA"/>
</dbReference>
<feature type="repeat" description="RCC1" evidence="2">
    <location>
        <begin position="728"/>
        <end position="786"/>
    </location>
</feature>
<feature type="repeat" description="RCC1" evidence="2">
    <location>
        <begin position="458"/>
        <end position="510"/>
    </location>
</feature>
<dbReference type="Pfam" id="PF25390">
    <property type="entry name" value="WD40_RLD"/>
    <property type="match status" value="2"/>
</dbReference>
<dbReference type="PANTHER" id="PTHR22872">
    <property type="entry name" value="BTK-BINDING PROTEIN-RELATED"/>
    <property type="match status" value="1"/>
</dbReference>
<dbReference type="OrthoDB" id="61110at2759"/>
<dbReference type="PROSITE" id="PS00626">
    <property type="entry name" value="RCC1_2"/>
    <property type="match status" value="3"/>
</dbReference>
<dbReference type="InterPro" id="IPR051625">
    <property type="entry name" value="Signaling_Regulatory_Domain"/>
</dbReference>
<feature type="repeat" description="RCC1" evidence="2">
    <location>
        <begin position="124"/>
        <end position="182"/>
    </location>
</feature>
<dbReference type="PROSITE" id="PS50012">
    <property type="entry name" value="RCC1_3"/>
    <property type="match status" value="14"/>
</dbReference>